<reference evidence="1" key="2">
    <citation type="journal article" date="2022" name="New Phytol.">
        <title>Evolutionary transition to the ectomycorrhizal habit in the genomes of a hyperdiverse lineage of mushroom-forming fungi.</title>
        <authorList>
            <person name="Looney B."/>
            <person name="Miyauchi S."/>
            <person name="Morin E."/>
            <person name="Drula E."/>
            <person name="Courty P.E."/>
            <person name="Kohler A."/>
            <person name="Kuo A."/>
            <person name="LaButti K."/>
            <person name="Pangilinan J."/>
            <person name="Lipzen A."/>
            <person name="Riley R."/>
            <person name="Andreopoulos W."/>
            <person name="He G."/>
            <person name="Johnson J."/>
            <person name="Nolan M."/>
            <person name="Tritt A."/>
            <person name="Barry K.W."/>
            <person name="Grigoriev I.V."/>
            <person name="Nagy L.G."/>
            <person name="Hibbett D."/>
            <person name="Henrissat B."/>
            <person name="Matheny P.B."/>
            <person name="Labbe J."/>
            <person name="Martin F.M."/>
        </authorList>
    </citation>
    <scope>NUCLEOTIDE SEQUENCE</scope>
    <source>
        <strain evidence="1">FP105234-sp</strain>
    </source>
</reference>
<keyword evidence="2" id="KW-1185">Reference proteome</keyword>
<protein>
    <submittedName>
        <fullName evidence="1">Uncharacterized protein</fullName>
    </submittedName>
</protein>
<feature type="non-terminal residue" evidence="1">
    <location>
        <position position="1"/>
    </location>
</feature>
<feature type="non-terminal residue" evidence="1">
    <location>
        <position position="95"/>
    </location>
</feature>
<accession>A0ACB8R0R8</accession>
<sequence>PTHGAYVVFTLNPAATLEALEDTVAAEQAAALSPKKYVGFISKVLDLPDPERRYHECMCYMLSNSLPAASETDYTDETMCIPITPATHPGGRKAL</sequence>
<name>A0ACB8R0R8_9AGAM</name>
<proteinExistence type="predicted"/>
<comment type="caution">
    <text evidence="1">The sequence shown here is derived from an EMBL/GenBank/DDBJ whole genome shotgun (WGS) entry which is preliminary data.</text>
</comment>
<reference evidence="1" key="1">
    <citation type="submission" date="2021-02" db="EMBL/GenBank/DDBJ databases">
        <authorList>
            <consortium name="DOE Joint Genome Institute"/>
            <person name="Ahrendt S."/>
            <person name="Looney B.P."/>
            <person name="Miyauchi S."/>
            <person name="Morin E."/>
            <person name="Drula E."/>
            <person name="Courty P.E."/>
            <person name="Chicoki N."/>
            <person name="Fauchery L."/>
            <person name="Kohler A."/>
            <person name="Kuo A."/>
            <person name="Labutti K."/>
            <person name="Pangilinan J."/>
            <person name="Lipzen A."/>
            <person name="Riley R."/>
            <person name="Andreopoulos W."/>
            <person name="He G."/>
            <person name="Johnson J."/>
            <person name="Barry K.W."/>
            <person name="Grigoriev I.V."/>
            <person name="Nagy L."/>
            <person name="Hibbett D."/>
            <person name="Henrissat B."/>
            <person name="Matheny P.B."/>
            <person name="Labbe J."/>
            <person name="Martin F."/>
        </authorList>
    </citation>
    <scope>NUCLEOTIDE SEQUENCE</scope>
    <source>
        <strain evidence="1">FP105234-sp</strain>
    </source>
</reference>
<gene>
    <name evidence="1" type="ORF">FA95DRAFT_1450545</name>
</gene>
<evidence type="ECO:0000313" key="2">
    <source>
        <dbReference type="Proteomes" id="UP000814033"/>
    </source>
</evidence>
<evidence type="ECO:0000313" key="1">
    <source>
        <dbReference type="EMBL" id="KAI0037721.1"/>
    </source>
</evidence>
<dbReference type="Proteomes" id="UP000814033">
    <property type="component" value="Unassembled WGS sequence"/>
</dbReference>
<organism evidence="1 2">
    <name type="scientific">Auriscalpium vulgare</name>
    <dbReference type="NCBI Taxonomy" id="40419"/>
    <lineage>
        <taxon>Eukaryota</taxon>
        <taxon>Fungi</taxon>
        <taxon>Dikarya</taxon>
        <taxon>Basidiomycota</taxon>
        <taxon>Agaricomycotina</taxon>
        <taxon>Agaricomycetes</taxon>
        <taxon>Russulales</taxon>
        <taxon>Auriscalpiaceae</taxon>
        <taxon>Auriscalpium</taxon>
    </lineage>
</organism>
<dbReference type="EMBL" id="MU276756">
    <property type="protein sequence ID" value="KAI0037721.1"/>
    <property type="molecule type" value="Genomic_DNA"/>
</dbReference>